<dbReference type="AlphaFoldDB" id="A0A094JG97"/>
<dbReference type="InterPro" id="IPR007214">
    <property type="entry name" value="YbaK/aa-tRNA-synth-assoc-dom"/>
</dbReference>
<dbReference type="PANTHER" id="PTHR30411:SF0">
    <property type="entry name" value="CYS-TRNA(PRO)_CYS-TRNA(CYS) DEACYLASE YBAK"/>
    <property type="match status" value="1"/>
</dbReference>
<evidence type="ECO:0000313" key="6">
    <source>
        <dbReference type="EMBL" id="KFZ37054.1"/>
    </source>
</evidence>
<feature type="domain" description="YbaK/aminoacyl-tRNA synthetase-associated" evidence="5">
    <location>
        <begin position="27"/>
        <end position="146"/>
    </location>
</feature>
<evidence type="ECO:0000313" key="7">
    <source>
        <dbReference type="Proteomes" id="UP000029264"/>
    </source>
</evidence>
<keyword evidence="3 4" id="KW-0456">Lyase</keyword>
<dbReference type="EC" id="4.2.-.-" evidence="4"/>
<protein>
    <recommendedName>
        <fullName evidence="4">Cys-tRNA(Pro)/Cys-tRNA(Cys) deacylase</fullName>
        <ecNumber evidence="4">4.2.-.-</ecNumber>
    </recommendedName>
</protein>
<organism evidence="6 7">
    <name type="scientific">Shewanella mangrovi</name>
    <dbReference type="NCBI Taxonomy" id="1515746"/>
    <lineage>
        <taxon>Bacteria</taxon>
        <taxon>Pseudomonadati</taxon>
        <taxon>Pseudomonadota</taxon>
        <taxon>Gammaproteobacteria</taxon>
        <taxon>Alteromonadales</taxon>
        <taxon>Shewanellaceae</taxon>
        <taxon>Shewanella</taxon>
    </lineage>
</organism>
<name>A0A094JG97_9GAMM</name>
<dbReference type="CDD" id="cd00002">
    <property type="entry name" value="YbaK_deacylase"/>
    <property type="match status" value="1"/>
</dbReference>
<dbReference type="GO" id="GO:0002161">
    <property type="term" value="F:aminoacyl-tRNA deacylase activity"/>
    <property type="evidence" value="ECO:0007669"/>
    <property type="project" value="InterPro"/>
</dbReference>
<evidence type="ECO:0000256" key="1">
    <source>
        <dbReference type="ARBA" id="ARBA00009798"/>
    </source>
</evidence>
<keyword evidence="7" id="KW-1185">Reference proteome</keyword>
<proteinExistence type="inferred from homology"/>
<dbReference type="PIRSF" id="PIRSF006181">
    <property type="entry name" value="EbsC_YbaK"/>
    <property type="match status" value="1"/>
</dbReference>
<dbReference type="EMBL" id="JPEO01000010">
    <property type="protein sequence ID" value="KFZ37054.1"/>
    <property type="molecule type" value="Genomic_DNA"/>
</dbReference>
<dbReference type="InterPro" id="IPR004369">
    <property type="entry name" value="Prolyl-tRNA_editing_YbaK/EbsC"/>
</dbReference>
<dbReference type="InterPro" id="IPR036754">
    <property type="entry name" value="YbaK/aa-tRNA-synt-asso_dom_sf"/>
</dbReference>
<evidence type="ECO:0000256" key="4">
    <source>
        <dbReference type="PIRNR" id="PIRNR006181"/>
    </source>
</evidence>
<sequence>MTPAIDLANKKKISFSIHEYHHDKNAPSYGEEAASALELDPNQVFKTLLVSLDEKSNPLAVALVPVNHQLSLKAAAKALKQKKLVMADPQLAQKSSGYLVGGISPLGQKKQLPTVIDASAQAFDNIYVSAGRRGLEICLSAADLASLCRGSFAEIKAED</sequence>
<gene>
    <name evidence="6" type="ORF">HR45_13540</name>
</gene>
<comment type="similarity">
    <text evidence="1 4">Belongs to the prolyl-tRNA editing family. YbaK/EbsC subfamily.</text>
</comment>
<dbReference type="Gene3D" id="3.90.960.10">
    <property type="entry name" value="YbaK/aminoacyl-tRNA synthetase-associated domain"/>
    <property type="match status" value="1"/>
</dbReference>
<dbReference type="Pfam" id="PF04073">
    <property type="entry name" value="tRNA_edit"/>
    <property type="match status" value="1"/>
</dbReference>
<dbReference type="Proteomes" id="UP000029264">
    <property type="component" value="Unassembled WGS sequence"/>
</dbReference>
<dbReference type="eggNOG" id="COG2606">
    <property type="taxonomic scope" value="Bacteria"/>
</dbReference>
<dbReference type="GO" id="GO:0006412">
    <property type="term" value="P:translation"/>
    <property type="evidence" value="ECO:0007669"/>
    <property type="project" value="UniProtKB-KW"/>
</dbReference>
<evidence type="ECO:0000256" key="3">
    <source>
        <dbReference type="ARBA" id="ARBA00023239"/>
    </source>
</evidence>
<reference evidence="6 7" key="1">
    <citation type="submission" date="2014-06" db="EMBL/GenBank/DDBJ databases">
        <title>Shewanella sp. YQH10.</title>
        <authorList>
            <person name="Liu Y."/>
            <person name="Zeng R."/>
        </authorList>
    </citation>
    <scope>NUCLEOTIDE SEQUENCE [LARGE SCALE GENOMIC DNA]</scope>
    <source>
        <strain evidence="6 7">YQH10</strain>
    </source>
</reference>
<accession>A0A094JG97</accession>
<dbReference type="GO" id="GO:0016829">
    <property type="term" value="F:lyase activity"/>
    <property type="evidence" value="ECO:0007669"/>
    <property type="project" value="UniProtKB-KW"/>
</dbReference>
<dbReference type="SUPFAM" id="SSF55826">
    <property type="entry name" value="YbaK/ProRS associated domain"/>
    <property type="match status" value="1"/>
</dbReference>
<dbReference type="PANTHER" id="PTHR30411">
    <property type="entry name" value="CYTOPLASMIC PROTEIN"/>
    <property type="match status" value="1"/>
</dbReference>
<dbReference type="NCBIfam" id="TIGR00011">
    <property type="entry name" value="YbaK_EbsC"/>
    <property type="match status" value="1"/>
</dbReference>
<evidence type="ECO:0000259" key="5">
    <source>
        <dbReference type="Pfam" id="PF04073"/>
    </source>
</evidence>
<dbReference type="STRING" id="1515746.HR45_13540"/>
<dbReference type="OrthoDB" id="9809296at2"/>
<dbReference type="RefSeq" id="WP_037443663.1">
    <property type="nucleotide sequence ID" value="NZ_JPEO01000010.1"/>
</dbReference>
<evidence type="ECO:0000256" key="2">
    <source>
        <dbReference type="ARBA" id="ARBA00022917"/>
    </source>
</evidence>
<comment type="caution">
    <text evidence="6">The sequence shown here is derived from an EMBL/GenBank/DDBJ whole genome shotgun (WGS) entry which is preliminary data.</text>
</comment>
<keyword evidence="2 4" id="KW-0648">Protein biosynthesis</keyword>